<evidence type="ECO:0000313" key="7">
    <source>
        <dbReference type="EMBL" id="MQX16062.1"/>
    </source>
</evidence>
<keyword evidence="2" id="KW-1003">Cell membrane</keyword>
<evidence type="ECO:0008006" key="9">
    <source>
        <dbReference type="Google" id="ProtNLM"/>
    </source>
</evidence>
<evidence type="ECO:0000256" key="5">
    <source>
        <dbReference type="ARBA" id="ARBA00023136"/>
    </source>
</evidence>
<keyword evidence="8" id="KW-1185">Reference proteome</keyword>
<dbReference type="GO" id="GO:0005886">
    <property type="term" value="C:plasma membrane"/>
    <property type="evidence" value="ECO:0007669"/>
    <property type="project" value="UniProtKB-SubCell"/>
</dbReference>
<protein>
    <recommendedName>
        <fullName evidence="9">Cytochrome C oxidase subunit IV</fullName>
    </recommendedName>
</protein>
<keyword evidence="5 6" id="KW-0472">Membrane</keyword>
<dbReference type="Proteomes" id="UP000439983">
    <property type="component" value="Unassembled WGS sequence"/>
</dbReference>
<accession>A0A6N7LE68</accession>
<feature type="transmembrane region" description="Helical" evidence="6">
    <location>
        <begin position="69"/>
        <end position="89"/>
    </location>
</feature>
<evidence type="ECO:0000256" key="3">
    <source>
        <dbReference type="ARBA" id="ARBA00022692"/>
    </source>
</evidence>
<evidence type="ECO:0000256" key="6">
    <source>
        <dbReference type="SAM" id="Phobius"/>
    </source>
</evidence>
<dbReference type="Pfam" id="PF03626">
    <property type="entry name" value="COX4_pro"/>
    <property type="match status" value="1"/>
</dbReference>
<evidence type="ECO:0000256" key="1">
    <source>
        <dbReference type="ARBA" id="ARBA00004651"/>
    </source>
</evidence>
<name>A0A6N7LE68_SINTE</name>
<keyword evidence="3 6" id="KW-0812">Transmembrane</keyword>
<gene>
    <name evidence="7" type="ORF">GHK62_15220</name>
</gene>
<proteinExistence type="predicted"/>
<evidence type="ECO:0000256" key="4">
    <source>
        <dbReference type="ARBA" id="ARBA00022989"/>
    </source>
</evidence>
<keyword evidence="4 6" id="KW-1133">Transmembrane helix</keyword>
<evidence type="ECO:0000313" key="8">
    <source>
        <dbReference type="Proteomes" id="UP000439983"/>
    </source>
</evidence>
<comment type="caution">
    <text evidence="7">The sequence shown here is derived from an EMBL/GenBank/DDBJ whole genome shotgun (WGS) entry which is preliminary data.</text>
</comment>
<feature type="transmembrane region" description="Helical" evidence="6">
    <location>
        <begin position="12"/>
        <end position="29"/>
    </location>
</feature>
<organism evidence="7 8">
    <name type="scientific">Sinorhizobium terangae</name>
    <dbReference type="NCBI Taxonomy" id="110322"/>
    <lineage>
        <taxon>Bacteria</taxon>
        <taxon>Pseudomonadati</taxon>
        <taxon>Pseudomonadota</taxon>
        <taxon>Alphaproteobacteria</taxon>
        <taxon>Hyphomicrobiales</taxon>
        <taxon>Rhizobiaceae</taxon>
        <taxon>Sinorhizobium/Ensifer group</taxon>
        <taxon>Sinorhizobium</taxon>
    </lineage>
</organism>
<dbReference type="OrthoDB" id="8421793at2"/>
<feature type="transmembrane region" description="Helical" evidence="6">
    <location>
        <begin position="35"/>
        <end position="57"/>
    </location>
</feature>
<reference evidence="7 8" key="1">
    <citation type="journal article" date="2013" name="Genome Biol.">
        <title>Comparative genomics of the core and accessory genomes of 48 Sinorhizobium strains comprising five genospecies.</title>
        <authorList>
            <person name="Sugawara M."/>
            <person name="Epstein B."/>
            <person name="Badgley B.D."/>
            <person name="Unno T."/>
            <person name="Xu L."/>
            <person name="Reese J."/>
            <person name="Gyaneshwar P."/>
            <person name="Denny R."/>
            <person name="Mudge J."/>
            <person name="Bharti A.K."/>
            <person name="Farmer A.D."/>
            <person name="May G.D."/>
            <person name="Woodward J.E."/>
            <person name="Medigue C."/>
            <person name="Vallenet D."/>
            <person name="Lajus A."/>
            <person name="Rouy Z."/>
            <person name="Martinez-Vaz B."/>
            <person name="Tiffin P."/>
            <person name="Young N.D."/>
            <person name="Sadowsky M.J."/>
        </authorList>
    </citation>
    <scope>NUCLEOTIDE SEQUENCE [LARGE SCALE GENOMIC DNA]</scope>
    <source>
        <strain evidence="7 8">USDA4894</strain>
    </source>
</reference>
<evidence type="ECO:0000256" key="2">
    <source>
        <dbReference type="ARBA" id="ARBA00022475"/>
    </source>
</evidence>
<dbReference type="RefSeq" id="WP_153439981.1">
    <property type="nucleotide sequence ID" value="NZ_JACIGA010000006.1"/>
</dbReference>
<sequence>MTDRTRNQLGRTWIVLVAIVLSGMSAVAFQGRASVVVFAILTLALIKARLIILDFMGLRSGSAAVRRGLFVWPLVLVLLAAAKLVATGMPSV</sequence>
<comment type="subcellular location">
    <subcellularLocation>
        <location evidence="1">Cell membrane</location>
        <topology evidence="1">Multi-pass membrane protein</topology>
    </subcellularLocation>
</comment>
<dbReference type="InterPro" id="IPR005171">
    <property type="entry name" value="Cyt_c_oxidase_su4_prok"/>
</dbReference>
<dbReference type="EMBL" id="WITC01000057">
    <property type="protein sequence ID" value="MQX16062.1"/>
    <property type="molecule type" value="Genomic_DNA"/>
</dbReference>
<dbReference type="AlphaFoldDB" id="A0A6N7LE68"/>